<dbReference type="SUPFAM" id="SSF52467">
    <property type="entry name" value="DHS-like NAD/FAD-binding domain"/>
    <property type="match status" value="1"/>
</dbReference>
<dbReference type="GO" id="GO:0033539">
    <property type="term" value="P:fatty acid beta-oxidation using acyl-CoA dehydrogenase"/>
    <property type="evidence" value="ECO:0007669"/>
    <property type="project" value="TreeGrafter"/>
</dbReference>
<evidence type="ECO:0000313" key="4">
    <source>
        <dbReference type="EMBL" id="KAB1443386.1"/>
    </source>
</evidence>
<evidence type="ECO:0000256" key="2">
    <source>
        <dbReference type="ARBA" id="ARBA00022982"/>
    </source>
</evidence>
<dbReference type="Gene3D" id="3.40.50.620">
    <property type="entry name" value="HUPs"/>
    <property type="match status" value="1"/>
</dbReference>
<dbReference type="Proteomes" id="UP000438699">
    <property type="component" value="Unassembled WGS sequence"/>
</dbReference>
<dbReference type="GO" id="GO:0050660">
    <property type="term" value="F:flavin adenine dinucleotide binding"/>
    <property type="evidence" value="ECO:0007669"/>
    <property type="project" value="InterPro"/>
</dbReference>
<dbReference type="AlphaFoldDB" id="A0A6N6N5T1"/>
<proteinExistence type="inferred from homology"/>
<gene>
    <name evidence="4" type="ORF">F8A88_03775</name>
</gene>
<dbReference type="Pfam" id="PF01012">
    <property type="entry name" value="ETF"/>
    <property type="match status" value="1"/>
</dbReference>
<comment type="similarity">
    <text evidence="1">Belongs to the ETF alpha-subunit/FixB family.</text>
</comment>
<organism evidence="4 5">
    <name type="scientific">Pseudodesulfovibrio senegalensis</name>
    <dbReference type="NCBI Taxonomy" id="1721087"/>
    <lineage>
        <taxon>Bacteria</taxon>
        <taxon>Pseudomonadati</taxon>
        <taxon>Thermodesulfobacteriota</taxon>
        <taxon>Desulfovibrionia</taxon>
        <taxon>Desulfovibrionales</taxon>
        <taxon>Desulfovibrionaceae</taxon>
    </lineage>
</organism>
<dbReference type="Gene3D" id="3.40.50.1220">
    <property type="entry name" value="TPP-binding domain"/>
    <property type="match status" value="1"/>
</dbReference>
<feature type="domain" description="Electron transfer flavoprotein alpha/beta-subunit N-terminal" evidence="3">
    <location>
        <begin position="4"/>
        <end position="186"/>
    </location>
</feature>
<dbReference type="OrthoDB" id="9770286at2"/>
<accession>A0A6N6N5T1</accession>
<protein>
    <submittedName>
        <fullName evidence="4">Electron transfer flavoprotein subunit alpha</fullName>
    </submittedName>
</protein>
<dbReference type="PANTHER" id="PTHR43153:SF1">
    <property type="entry name" value="ELECTRON TRANSFER FLAVOPROTEIN SUBUNIT ALPHA, MITOCHONDRIAL"/>
    <property type="match status" value="1"/>
</dbReference>
<dbReference type="InterPro" id="IPR001308">
    <property type="entry name" value="ETF_a/FixB"/>
</dbReference>
<dbReference type="SUPFAM" id="SSF52402">
    <property type="entry name" value="Adenine nucleotide alpha hydrolases-like"/>
    <property type="match status" value="1"/>
</dbReference>
<dbReference type="EMBL" id="WAIE01000001">
    <property type="protein sequence ID" value="KAB1443386.1"/>
    <property type="molecule type" value="Genomic_DNA"/>
</dbReference>
<dbReference type="InterPro" id="IPR014729">
    <property type="entry name" value="Rossmann-like_a/b/a_fold"/>
</dbReference>
<evidence type="ECO:0000259" key="3">
    <source>
        <dbReference type="SMART" id="SM00893"/>
    </source>
</evidence>
<evidence type="ECO:0000313" key="5">
    <source>
        <dbReference type="Proteomes" id="UP000438699"/>
    </source>
</evidence>
<reference evidence="4 5" key="1">
    <citation type="journal article" date="2017" name="Int. J. Syst. Evol. Microbiol.">
        <title>Desulfovibrio senegalensis sp. nov., a mesophilic sulfate reducer isolated from marine sediment.</title>
        <authorList>
            <person name="Thioye A."/>
            <person name="Gam Z.B.A."/>
            <person name="Mbengue M."/>
            <person name="Cayol J.L."/>
            <person name="Joseph-Bartoli M."/>
            <person name="Toure-Kane C."/>
            <person name="Labat M."/>
        </authorList>
    </citation>
    <scope>NUCLEOTIDE SEQUENCE [LARGE SCALE GENOMIC DNA]</scope>
    <source>
        <strain evidence="4 5">DSM 101509</strain>
    </source>
</reference>
<evidence type="ECO:0000256" key="1">
    <source>
        <dbReference type="ARBA" id="ARBA00005817"/>
    </source>
</evidence>
<keyword evidence="5" id="KW-1185">Reference proteome</keyword>
<dbReference type="GO" id="GO:0009055">
    <property type="term" value="F:electron transfer activity"/>
    <property type="evidence" value="ECO:0007669"/>
    <property type="project" value="InterPro"/>
</dbReference>
<dbReference type="InterPro" id="IPR029035">
    <property type="entry name" value="DHS-like_NAD/FAD-binding_dom"/>
</dbReference>
<dbReference type="InterPro" id="IPR014730">
    <property type="entry name" value="ETF_a/b_N"/>
</dbReference>
<dbReference type="PANTHER" id="PTHR43153">
    <property type="entry name" value="ELECTRON TRANSFER FLAVOPROTEIN ALPHA"/>
    <property type="match status" value="1"/>
</dbReference>
<keyword evidence="2" id="KW-0813">Transport</keyword>
<name>A0A6N6N5T1_9BACT</name>
<keyword evidence="2" id="KW-0249">Electron transport</keyword>
<sequence length="336" mass="35726">MSTILYLAHTEADGTLAKISREALTAAHQLAAGMGAELAVGLVGEDVGAAAESVAGCKARFLGVSGDAFSQGRYASDLAAAEALFKAVNPDMVVAPASFRFSRAIPGLAVRVQGRVDTHLTGLEAKDGKPVAKRWFYRQRMVGEFSRDERPWIVTVDAGCFEAFEESGSADVELVQVSLPEMRTTVTGIQAPDADEQTIRPDAKTLLVAGAGWTKKQADGQSHVDVAEEVLMQFLGATKASLGSSKSLVDISGEGQAVISFLTHLHQVGQTGSTPRHAKGLATCCHGEEPHVVGWRFINERRAINTDASCGWAQGKADVLYVADAFELMKKVNELL</sequence>
<comment type="caution">
    <text evidence="4">The sequence shown here is derived from an EMBL/GenBank/DDBJ whole genome shotgun (WGS) entry which is preliminary data.</text>
</comment>
<dbReference type="RefSeq" id="WP_151149757.1">
    <property type="nucleotide sequence ID" value="NZ_WAIE01000001.1"/>
</dbReference>
<dbReference type="SMART" id="SM00893">
    <property type="entry name" value="ETF"/>
    <property type="match status" value="1"/>
</dbReference>